<dbReference type="PANTHER" id="PTHR18806:SF4">
    <property type="entry name" value="RNA-BINDING PROTEIN 25"/>
    <property type="match status" value="1"/>
</dbReference>
<dbReference type="InterPro" id="IPR034268">
    <property type="entry name" value="RBM25_RRM"/>
</dbReference>
<feature type="compositionally biased region" description="Basic and acidic residues" evidence="2">
    <location>
        <begin position="256"/>
        <end position="272"/>
    </location>
</feature>
<dbReference type="PROSITE" id="PS50102">
    <property type="entry name" value="RRM"/>
    <property type="match status" value="1"/>
</dbReference>
<feature type="region of interest" description="Disordered" evidence="2">
    <location>
        <begin position="159"/>
        <end position="189"/>
    </location>
</feature>
<dbReference type="InterPro" id="IPR012677">
    <property type="entry name" value="Nucleotide-bd_a/b_plait_sf"/>
</dbReference>
<evidence type="ECO:0000259" key="3">
    <source>
        <dbReference type="PROSITE" id="PS50102"/>
    </source>
</evidence>
<dbReference type="Pfam" id="PF00076">
    <property type="entry name" value="RRM_1"/>
    <property type="match status" value="1"/>
</dbReference>
<dbReference type="GO" id="GO:0003723">
    <property type="term" value="F:RNA binding"/>
    <property type="evidence" value="ECO:0007669"/>
    <property type="project" value="UniProtKB-UniRule"/>
</dbReference>
<evidence type="ECO:0000313" key="4">
    <source>
        <dbReference type="EMBL" id="KOO33538.1"/>
    </source>
</evidence>
<dbReference type="AlphaFoldDB" id="A0A0M0K577"/>
<evidence type="ECO:0000256" key="2">
    <source>
        <dbReference type="SAM" id="MobiDB-lite"/>
    </source>
</evidence>
<sequence>MERACTLYVGKIPEGIDDALMVAVLECCGRVSKWKRSSDPSSGKPKGFGFCDYKLSSDLLRAMRLLPTVTTLGAPTPLLLKVDSKASEFLHQYEPEYERYLGHLLKLQALSTEHGVAQHIAAEPILSTADGDAKATESLRALLAQHGLSAGGAAAAAGGVAETGSSSDAPPAAVMRPPPPPQSESAKNASLASALLSMAPGEVIALPAGGVHPSPWAAGAGAGAFASGGSGGGSAAVADASAAEAARASSRARERHAREREERERTRDEAFYRSERLREEEAMAAERAWERHEADRERH</sequence>
<organism evidence="4 5">
    <name type="scientific">Chrysochromulina tobinii</name>
    <dbReference type="NCBI Taxonomy" id="1460289"/>
    <lineage>
        <taxon>Eukaryota</taxon>
        <taxon>Haptista</taxon>
        <taxon>Haptophyta</taxon>
        <taxon>Prymnesiophyceae</taxon>
        <taxon>Prymnesiales</taxon>
        <taxon>Chrysochromulinaceae</taxon>
        <taxon>Chrysochromulina</taxon>
    </lineage>
</organism>
<keyword evidence="5" id="KW-1185">Reference proteome</keyword>
<dbReference type="EMBL" id="JWZX01001492">
    <property type="protein sequence ID" value="KOO33538.1"/>
    <property type="molecule type" value="Genomic_DNA"/>
</dbReference>
<dbReference type="InterPro" id="IPR052768">
    <property type="entry name" value="RBM25"/>
</dbReference>
<feature type="domain" description="RRM" evidence="3">
    <location>
        <begin position="5"/>
        <end position="66"/>
    </location>
</feature>
<dbReference type="Gene3D" id="3.30.70.330">
    <property type="match status" value="1"/>
</dbReference>
<keyword evidence="1" id="KW-0694">RNA-binding</keyword>
<dbReference type="InterPro" id="IPR000504">
    <property type="entry name" value="RRM_dom"/>
</dbReference>
<dbReference type="PANTHER" id="PTHR18806">
    <property type="entry name" value="RBM25 PROTEIN"/>
    <property type="match status" value="1"/>
</dbReference>
<feature type="compositionally biased region" description="Low complexity" evidence="2">
    <location>
        <begin position="159"/>
        <end position="175"/>
    </location>
</feature>
<reference evidence="5" key="1">
    <citation type="journal article" date="2015" name="PLoS Genet.">
        <title>Genome Sequence and Transcriptome Analyses of Chrysochromulina tobin: Metabolic Tools for Enhanced Algal Fitness in the Prominent Order Prymnesiales (Haptophyceae).</title>
        <authorList>
            <person name="Hovde B.T."/>
            <person name="Deodato C.R."/>
            <person name="Hunsperger H.M."/>
            <person name="Ryken S.A."/>
            <person name="Yost W."/>
            <person name="Jha R.K."/>
            <person name="Patterson J."/>
            <person name="Monnat R.J. Jr."/>
            <person name="Barlow S.B."/>
            <person name="Starkenburg S.R."/>
            <person name="Cattolico R.A."/>
        </authorList>
    </citation>
    <scope>NUCLEOTIDE SEQUENCE</scope>
    <source>
        <strain evidence="5">CCMP291</strain>
    </source>
</reference>
<dbReference type="CDD" id="cd12446">
    <property type="entry name" value="RRM_RBM25"/>
    <property type="match status" value="1"/>
</dbReference>
<evidence type="ECO:0000256" key="1">
    <source>
        <dbReference type="PROSITE-ProRule" id="PRU00176"/>
    </source>
</evidence>
<feature type="region of interest" description="Disordered" evidence="2">
    <location>
        <begin position="244"/>
        <end position="272"/>
    </location>
</feature>
<dbReference type="OrthoDB" id="6275295at2759"/>
<dbReference type="SMART" id="SM00360">
    <property type="entry name" value="RRM"/>
    <property type="match status" value="1"/>
</dbReference>
<protein>
    <recommendedName>
        <fullName evidence="3">RRM domain-containing protein</fullName>
    </recommendedName>
</protein>
<name>A0A0M0K577_9EUKA</name>
<evidence type="ECO:0000313" key="5">
    <source>
        <dbReference type="Proteomes" id="UP000037460"/>
    </source>
</evidence>
<dbReference type="SUPFAM" id="SSF54928">
    <property type="entry name" value="RNA-binding domain, RBD"/>
    <property type="match status" value="1"/>
</dbReference>
<comment type="caution">
    <text evidence="4">The sequence shown here is derived from an EMBL/GenBank/DDBJ whole genome shotgun (WGS) entry which is preliminary data.</text>
</comment>
<accession>A0A0M0K577</accession>
<dbReference type="Proteomes" id="UP000037460">
    <property type="component" value="Unassembled WGS sequence"/>
</dbReference>
<feature type="non-terminal residue" evidence="4">
    <location>
        <position position="299"/>
    </location>
</feature>
<feature type="compositionally biased region" description="Basic and acidic residues" evidence="2">
    <location>
        <begin position="287"/>
        <end position="299"/>
    </location>
</feature>
<proteinExistence type="predicted"/>
<gene>
    <name evidence="4" type="ORF">Ctob_016044</name>
</gene>
<feature type="region of interest" description="Disordered" evidence="2">
    <location>
        <begin position="280"/>
        <end position="299"/>
    </location>
</feature>
<dbReference type="InterPro" id="IPR035979">
    <property type="entry name" value="RBD_domain_sf"/>
</dbReference>